<feature type="domain" description="Cathepsin propeptide inhibitor" evidence="6">
    <location>
        <begin position="28"/>
        <end position="84"/>
    </location>
</feature>
<dbReference type="FunFam" id="3.90.70.10:FF:000039">
    <property type="entry name" value="Cysteine proteinase 2, putative"/>
    <property type="match status" value="1"/>
</dbReference>
<dbReference type="PROSITE" id="PS00639">
    <property type="entry name" value="THIOL_PROTEASE_HIS"/>
    <property type="match status" value="1"/>
</dbReference>
<dbReference type="AlphaFoldDB" id="A0A7J6PKR3"/>
<dbReference type="GO" id="GO:0008234">
    <property type="term" value="F:cysteine-type peptidase activity"/>
    <property type="evidence" value="ECO:0007669"/>
    <property type="project" value="InterPro"/>
</dbReference>
<evidence type="ECO:0000259" key="5">
    <source>
        <dbReference type="SMART" id="SM00645"/>
    </source>
</evidence>
<dbReference type="Proteomes" id="UP000541610">
    <property type="component" value="Unassembled WGS sequence"/>
</dbReference>
<dbReference type="SMART" id="SM00848">
    <property type="entry name" value="Inhibitor_I29"/>
    <property type="match status" value="1"/>
</dbReference>
<organism evidence="7 8">
    <name type="scientific">Perkinsus olseni</name>
    <name type="common">Perkinsus atlanticus</name>
    <dbReference type="NCBI Taxonomy" id="32597"/>
    <lineage>
        <taxon>Eukaryota</taxon>
        <taxon>Sar</taxon>
        <taxon>Alveolata</taxon>
        <taxon>Perkinsozoa</taxon>
        <taxon>Perkinsea</taxon>
        <taxon>Perkinsida</taxon>
        <taxon>Perkinsidae</taxon>
        <taxon>Perkinsus</taxon>
    </lineage>
</organism>
<dbReference type="PANTHER" id="PTHR12411">
    <property type="entry name" value="CYSTEINE PROTEASE FAMILY C1-RELATED"/>
    <property type="match status" value="1"/>
</dbReference>
<dbReference type="InterPro" id="IPR013128">
    <property type="entry name" value="Peptidase_C1A"/>
</dbReference>
<evidence type="ECO:0000256" key="1">
    <source>
        <dbReference type="ARBA" id="ARBA00008455"/>
    </source>
</evidence>
<accession>A0A7J6PKR3</accession>
<proteinExistence type="inferred from homology"/>
<comment type="similarity">
    <text evidence="1">Belongs to the peptidase C1 family.</text>
</comment>
<dbReference type="InterPro" id="IPR000169">
    <property type="entry name" value="Pept_cys_AS"/>
</dbReference>
<comment type="caution">
    <text evidence="7">The sequence shown here is derived from an EMBL/GenBank/DDBJ whole genome shotgun (WGS) entry which is preliminary data.</text>
</comment>
<dbReference type="Pfam" id="PF08246">
    <property type="entry name" value="Inhibitor_I29"/>
    <property type="match status" value="1"/>
</dbReference>
<evidence type="ECO:0000256" key="3">
    <source>
        <dbReference type="ARBA" id="ARBA00023157"/>
    </source>
</evidence>
<keyword evidence="4" id="KW-0732">Signal</keyword>
<dbReference type="PROSITE" id="PS00139">
    <property type="entry name" value="THIOL_PROTEASE_CYS"/>
    <property type="match status" value="1"/>
</dbReference>
<dbReference type="Pfam" id="PF00112">
    <property type="entry name" value="Peptidase_C1"/>
    <property type="match status" value="1"/>
</dbReference>
<keyword evidence="3" id="KW-1015">Disulfide bond</keyword>
<dbReference type="CDD" id="cd02248">
    <property type="entry name" value="Peptidase_C1A"/>
    <property type="match status" value="1"/>
</dbReference>
<feature type="domain" description="Peptidase C1A papain C-terminal" evidence="5">
    <location>
        <begin position="131"/>
        <end position="349"/>
    </location>
</feature>
<dbReference type="GO" id="GO:0006508">
    <property type="term" value="P:proteolysis"/>
    <property type="evidence" value="ECO:0007669"/>
    <property type="project" value="InterPro"/>
</dbReference>
<protein>
    <recommendedName>
        <fullName evidence="9">Cathepsin L</fullName>
    </recommendedName>
</protein>
<evidence type="ECO:0000259" key="6">
    <source>
        <dbReference type="SMART" id="SM00848"/>
    </source>
</evidence>
<keyword evidence="2" id="KW-0865">Zymogen</keyword>
<dbReference type="EMBL" id="JABANP010000013">
    <property type="protein sequence ID" value="KAF4696160.1"/>
    <property type="molecule type" value="Genomic_DNA"/>
</dbReference>
<dbReference type="InterPro" id="IPR025660">
    <property type="entry name" value="Pept_his_AS"/>
</dbReference>
<dbReference type="InterPro" id="IPR038765">
    <property type="entry name" value="Papain-like_cys_pep_sf"/>
</dbReference>
<dbReference type="InterPro" id="IPR000668">
    <property type="entry name" value="Peptidase_C1A_C"/>
</dbReference>
<feature type="chain" id="PRO_5029878466" description="Cathepsin L" evidence="4">
    <location>
        <begin position="19"/>
        <end position="353"/>
    </location>
</feature>
<name>A0A7J6PKR3_PEROL</name>
<dbReference type="InterPro" id="IPR013201">
    <property type="entry name" value="Prot_inhib_I29"/>
</dbReference>
<dbReference type="PRINTS" id="PR00705">
    <property type="entry name" value="PAPAIN"/>
</dbReference>
<dbReference type="SUPFAM" id="SSF54001">
    <property type="entry name" value="Cysteine proteinases"/>
    <property type="match status" value="1"/>
</dbReference>
<sequence length="353" mass="38507">MIPVVAVLLLSFIPANESVDQDIVNLAFAGFQNKHGKRYENEAEEKKRAGIFKANLDYIEKVNSQNLPYKLGVNKHSDLTFEEFAAKMLHPIVVDRSAQAGLLTEGVKEASAVPGQSQPLPFPDDDDLSDLPASIDWRTKGVLNPVKDQEHCGSCWAFSANGALEPRYAIATGTLLSLSEQQLVDCSSKDKGCKGGLMSDAFEYVQEHGIDEESTYPYKGSDGTCKTKLTSHPDGLLAGEVIGYRNLSQTDAALKKALVNGPVSLAVNVDENFQMYQSGLFSADSCSVNDNLNHGVVAVGYGTTPGGDNYYIIRNSWGDSWGEKGYIYMKQENTTLGRCNMLELMSVPKLRSD</sequence>
<dbReference type="InterPro" id="IPR039417">
    <property type="entry name" value="Peptidase_C1A_papain-like"/>
</dbReference>
<dbReference type="OrthoDB" id="190265at2759"/>
<evidence type="ECO:0000256" key="4">
    <source>
        <dbReference type="SAM" id="SignalP"/>
    </source>
</evidence>
<reference evidence="7 8" key="1">
    <citation type="submission" date="2020-04" db="EMBL/GenBank/DDBJ databases">
        <title>Perkinsus olseni comparative genomics.</title>
        <authorList>
            <person name="Bogema D.R."/>
        </authorList>
    </citation>
    <scope>NUCLEOTIDE SEQUENCE [LARGE SCALE GENOMIC DNA]</scope>
    <source>
        <strain evidence="7">00978-12</strain>
    </source>
</reference>
<evidence type="ECO:0008006" key="9">
    <source>
        <dbReference type="Google" id="ProtNLM"/>
    </source>
</evidence>
<dbReference type="Gene3D" id="3.90.70.10">
    <property type="entry name" value="Cysteine proteinases"/>
    <property type="match status" value="1"/>
</dbReference>
<evidence type="ECO:0000313" key="7">
    <source>
        <dbReference type="EMBL" id="KAF4696160.1"/>
    </source>
</evidence>
<evidence type="ECO:0000256" key="2">
    <source>
        <dbReference type="ARBA" id="ARBA00023145"/>
    </source>
</evidence>
<feature type="signal peptide" evidence="4">
    <location>
        <begin position="1"/>
        <end position="18"/>
    </location>
</feature>
<gene>
    <name evidence="7" type="ORF">FOZ60_001839</name>
</gene>
<evidence type="ECO:0000313" key="8">
    <source>
        <dbReference type="Proteomes" id="UP000541610"/>
    </source>
</evidence>
<dbReference type="SMART" id="SM00645">
    <property type="entry name" value="Pept_C1"/>
    <property type="match status" value="1"/>
</dbReference>